<dbReference type="Proteomes" id="UP000076584">
    <property type="component" value="Unassembled WGS sequence"/>
</dbReference>
<gene>
    <name evidence="3" type="ORF">CI238_06648</name>
</gene>
<keyword evidence="2" id="KW-0732">Signal</keyword>
<dbReference type="Gene3D" id="3.40.50.12780">
    <property type="entry name" value="N-terminal domain of ligase-like"/>
    <property type="match status" value="1"/>
</dbReference>
<sequence length="510" mass="56652">MAFLTSFSGWLPVTFLSSQNIPPPSSTCRTSAPDQVKNVAQTPYHGPHQPHASQSRPQSTYSLAEVLSVSRIHPFYSDALYPPDEDTVQAIRKQAKTYLTEADLKKQPLLRKKDLYTVIERLVNDTSPRNTYRHNVYTSVTGGGSTTSKPLFFATNALENRRHRAYFGQMLQSLGVVKCGDWALTIHCAGELYRSLDLTCEIMENAGASILAAGNCLNPSKVVQLLQDFSVNILMGDGNQVISVIHHISTISPGKHNIKLDKIIYTSEGLTAAQRSHIHTILGPVKICSFLGSAEAGPYGVSSPDLTPGDPTSNHADFIIDTRMTLIEILPISFKEGDPIPDTLPEGEIGIIAQTSLTRLRNPVVRYLTGDIGSLHSLPERAQHLIAEADRQYMRVLRLQGRDRRFSFLWDGYDIEFEKLSTVMAEPEFGVLQWQVVLDKMEPSKEISLELRILTSRCHGHEPVIGRLKGFFGISSSNKHKFKVTLVNGVTDFELSQTGRKVIKLVDRCN</sequence>
<evidence type="ECO:0008006" key="5">
    <source>
        <dbReference type="Google" id="ProtNLM"/>
    </source>
</evidence>
<dbReference type="PANTHER" id="PTHR43845">
    <property type="entry name" value="BLR5969 PROTEIN"/>
    <property type="match status" value="1"/>
</dbReference>
<protein>
    <recommendedName>
        <fullName evidence="5">AMP-dependent synthetase/ligase domain-containing protein</fullName>
    </recommendedName>
</protein>
<feature type="compositionally biased region" description="Polar residues" evidence="1">
    <location>
        <begin position="51"/>
        <end position="60"/>
    </location>
</feature>
<evidence type="ECO:0000313" key="3">
    <source>
        <dbReference type="EMBL" id="KZL80928.1"/>
    </source>
</evidence>
<evidence type="ECO:0000256" key="2">
    <source>
        <dbReference type="SAM" id="SignalP"/>
    </source>
</evidence>
<accession>A0A161WA26</accession>
<proteinExistence type="predicted"/>
<feature type="signal peptide" evidence="2">
    <location>
        <begin position="1"/>
        <end position="18"/>
    </location>
</feature>
<name>A0A161WA26_COLIC</name>
<dbReference type="EMBL" id="LFIW01001785">
    <property type="protein sequence ID" value="KZL80928.1"/>
    <property type="molecule type" value="Genomic_DNA"/>
</dbReference>
<dbReference type="AlphaFoldDB" id="A0A161WA26"/>
<dbReference type="PANTHER" id="PTHR43845:SF1">
    <property type="entry name" value="BLR5969 PROTEIN"/>
    <property type="match status" value="1"/>
</dbReference>
<keyword evidence="4" id="KW-1185">Reference proteome</keyword>
<comment type="caution">
    <text evidence="3">The sequence shown here is derived from an EMBL/GenBank/DDBJ whole genome shotgun (WGS) entry which is preliminary data.</text>
</comment>
<evidence type="ECO:0000256" key="1">
    <source>
        <dbReference type="SAM" id="MobiDB-lite"/>
    </source>
</evidence>
<feature type="chain" id="PRO_5007828959" description="AMP-dependent synthetase/ligase domain-containing protein" evidence="2">
    <location>
        <begin position="19"/>
        <end position="510"/>
    </location>
</feature>
<dbReference type="SUPFAM" id="SSF56801">
    <property type="entry name" value="Acetyl-CoA synthetase-like"/>
    <property type="match status" value="1"/>
</dbReference>
<evidence type="ECO:0000313" key="4">
    <source>
        <dbReference type="Proteomes" id="UP000076584"/>
    </source>
</evidence>
<dbReference type="InterPro" id="IPR042099">
    <property type="entry name" value="ANL_N_sf"/>
</dbReference>
<reference evidence="3 4" key="1">
    <citation type="submission" date="2015-06" db="EMBL/GenBank/DDBJ databases">
        <title>Survival trade-offs in plant roots during colonization by closely related pathogenic and mutualistic fungi.</title>
        <authorList>
            <person name="Hacquard S."/>
            <person name="Kracher B."/>
            <person name="Hiruma K."/>
            <person name="Weinman A."/>
            <person name="Muench P."/>
            <person name="Garrido Oter R."/>
            <person name="Ver Loren van Themaat E."/>
            <person name="Dallerey J.-F."/>
            <person name="Damm U."/>
            <person name="Henrissat B."/>
            <person name="Lespinet O."/>
            <person name="Thon M."/>
            <person name="Kemen E."/>
            <person name="McHardy A.C."/>
            <person name="Schulze-Lefert P."/>
            <person name="O'Connell R.J."/>
        </authorList>
    </citation>
    <scope>NUCLEOTIDE SEQUENCE [LARGE SCALE GENOMIC DNA]</scope>
    <source>
        <strain evidence="3 4">MAFF 238704</strain>
    </source>
</reference>
<organism evidence="3 4">
    <name type="scientific">Colletotrichum incanum</name>
    <name type="common">Soybean anthracnose fungus</name>
    <dbReference type="NCBI Taxonomy" id="1573173"/>
    <lineage>
        <taxon>Eukaryota</taxon>
        <taxon>Fungi</taxon>
        <taxon>Dikarya</taxon>
        <taxon>Ascomycota</taxon>
        <taxon>Pezizomycotina</taxon>
        <taxon>Sordariomycetes</taxon>
        <taxon>Hypocreomycetidae</taxon>
        <taxon>Glomerellales</taxon>
        <taxon>Glomerellaceae</taxon>
        <taxon>Colletotrichum</taxon>
        <taxon>Colletotrichum spaethianum species complex</taxon>
    </lineage>
</organism>
<feature type="region of interest" description="Disordered" evidence="1">
    <location>
        <begin position="39"/>
        <end position="60"/>
    </location>
</feature>